<accession>A0A3D9I1A3</accession>
<feature type="transmembrane region" description="Helical" evidence="1">
    <location>
        <begin position="164"/>
        <end position="186"/>
    </location>
</feature>
<protein>
    <submittedName>
        <fullName evidence="2">Tissue inhibitor of metalloproteinase</fullName>
    </submittedName>
</protein>
<dbReference type="EMBL" id="QRDY01000017">
    <property type="protein sequence ID" value="RED55548.1"/>
    <property type="molecule type" value="Genomic_DNA"/>
</dbReference>
<dbReference type="AlphaFoldDB" id="A0A3D9I1A3"/>
<keyword evidence="1" id="KW-0472">Membrane</keyword>
<keyword evidence="1" id="KW-1133">Transmembrane helix</keyword>
<name>A0A3D9I1A3_9BACL</name>
<keyword evidence="3" id="KW-1185">Reference proteome</keyword>
<dbReference type="SUPFAM" id="SSF50242">
    <property type="entry name" value="TIMP-like"/>
    <property type="match status" value="1"/>
</dbReference>
<dbReference type="OrthoDB" id="8221747at2"/>
<evidence type="ECO:0000313" key="3">
    <source>
        <dbReference type="Proteomes" id="UP000256869"/>
    </source>
</evidence>
<dbReference type="InterPro" id="IPR008993">
    <property type="entry name" value="TIMP-like_OB-fold"/>
</dbReference>
<evidence type="ECO:0000313" key="2">
    <source>
        <dbReference type="EMBL" id="RED55548.1"/>
    </source>
</evidence>
<sequence length="194" mass="20966">MGNWMNKIFACLLGMAILFGADLLLEPQSAYACSCAAPESPEKQVKAELDYRSAIFAGTVQKITPPSWFRIIRPTADPVKVTFKVSEVWKGNIGRQTIVYTALGSDSCGVEYLKGTEYIVSASLNSKSMETNLCSMTKPLADASNELAVLGEGYPPADNDSGKVVFSIIAITATIIVGGAVVIRIIRHRRKFSP</sequence>
<evidence type="ECO:0000256" key="1">
    <source>
        <dbReference type="SAM" id="Phobius"/>
    </source>
</evidence>
<keyword evidence="1" id="KW-0812">Transmembrane</keyword>
<comment type="caution">
    <text evidence="2">The sequence shown here is derived from an EMBL/GenBank/DDBJ whole genome shotgun (WGS) entry which is preliminary data.</text>
</comment>
<dbReference type="RefSeq" id="WP_115994818.1">
    <property type="nucleotide sequence ID" value="NZ_QRDY01000017.1"/>
</dbReference>
<proteinExistence type="predicted"/>
<gene>
    <name evidence="2" type="ORF">DFP95_11782</name>
</gene>
<dbReference type="Proteomes" id="UP000256869">
    <property type="component" value="Unassembled WGS sequence"/>
</dbReference>
<reference evidence="2 3" key="1">
    <citation type="submission" date="2018-07" db="EMBL/GenBank/DDBJ databases">
        <title>Genomic Encyclopedia of Type Strains, Phase III (KMG-III): the genomes of soil and plant-associated and newly described type strains.</title>
        <authorList>
            <person name="Whitman W."/>
        </authorList>
    </citation>
    <scope>NUCLEOTIDE SEQUENCE [LARGE SCALE GENOMIC DNA]</scope>
    <source>
        <strain evidence="2 3">CECT 8236</strain>
    </source>
</reference>
<organism evidence="2 3">
    <name type="scientific">Cohnella lupini</name>
    <dbReference type="NCBI Taxonomy" id="1294267"/>
    <lineage>
        <taxon>Bacteria</taxon>
        <taxon>Bacillati</taxon>
        <taxon>Bacillota</taxon>
        <taxon>Bacilli</taxon>
        <taxon>Bacillales</taxon>
        <taxon>Paenibacillaceae</taxon>
        <taxon>Cohnella</taxon>
    </lineage>
</organism>
<dbReference type="Gene3D" id="2.40.50.120">
    <property type="match status" value="1"/>
</dbReference>